<proteinExistence type="predicted"/>
<evidence type="ECO:0008006" key="3">
    <source>
        <dbReference type="Google" id="ProtNLM"/>
    </source>
</evidence>
<evidence type="ECO:0000313" key="1">
    <source>
        <dbReference type="EMBL" id="GEN46751.1"/>
    </source>
</evidence>
<protein>
    <recommendedName>
        <fullName evidence="3">Replication-relaxation</fullName>
    </recommendedName>
</protein>
<gene>
    <name evidence="1" type="ORF">AHA02nite_25270</name>
</gene>
<dbReference type="Proteomes" id="UP000321440">
    <property type="component" value="Unassembled WGS sequence"/>
</dbReference>
<dbReference type="OrthoDB" id="2884789at2"/>
<dbReference type="InterPro" id="IPR025855">
    <property type="entry name" value="Replic_Relax"/>
</dbReference>
<dbReference type="RefSeq" id="WP_146817818.1">
    <property type="nucleotide sequence ID" value="NZ_BJYA01000018.1"/>
</dbReference>
<dbReference type="SUPFAM" id="SSF46785">
    <property type="entry name" value="Winged helix' DNA-binding domain"/>
    <property type="match status" value="1"/>
</dbReference>
<dbReference type="InterPro" id="IPR036388">
    <property type="entry name" value="WH-like_DNA-bd_sf"/>
</dbReference>
<comment type="caution">
    <text evidence="1">The sequence shown here is derived from an EMBL/GenBank/DDBJ whole genome shotgun (WGS) entry which is preliminary data.</text>
</comment>
<dbReference type="Gene3D" id="1.10.10.10">
    <property type="entry name" value="Winged helix-like DNA-binding domain superfamily/Winged helix DNA-binding domain"/>
    <property type="match status" value="1"/>
</dbReference>
<keyword evidence="2" id="KW-1185">Reference proteome</keyword>
<dbReference type="EMBL" id="BJYA01000018">
    <property type="protein sequence ID" value="GEN46751.1"/>
    <property type="molecule type" value="Genomic_DNA"/>
</dbReference>
<dbReference type="InterPro" id="IPR036390">
    <property type="entry name" value="WH_DNA-bd_sf"/>
</dbReference>
<accession>A0A511W7Q2</accession>
<reference evidence="1 2" key="1">
    <citation type="submission" date="2019-07" db="EMBL/GenBank/DDBJ databases">
        <title>Whole genome shotgun sequence of Alkalibacillus haloalkaliphilus NBRC 103110.</title>
        <authorList>
            <person name="Hosoyama A."/>
            <person name="Uohara A."/>
            <person name="Ohji S."/>
            <person name="Ichikawa N."/>
        </authorList>
    </citation>
    <scope>NUCLEOTIDE SEQUENCE [LARGE SCALE GENOMIC DNA]</scope>
    <source>
        <strain evidence="1 2">NBRC 103110</strain>
    </source>
</reference>
<dbReference type="AlphaFoldDB" id="A0A511W7Q2"/>
<sequence>MFDLVPDYYEKLDDKRIEIMDDLTRFRALTKEQIHRKHFDGKGYHVNNILSELRKKGYVKSDTLKGSRVGKRGYSYYKITDKGIDLLYAYGKEYLTEVKEPYLRNNQLKYILSANEVLLHLEEAGWQALDSRAVKSKYELDRRDNILGELVTPNEENYGIYILEQNSDIRTIGRIQSEIVANSNNISNYMIFVKGEQSYNKFIDSGVRTQLHTAYKVKLIPYKVGVQIMSAFPNEEEWVKTLGEKFNFDVLTTKRQENGSTSQSFPYLIRHNGQEKYLVDMSFSDLSLSHKVNAYVESEYRWEKRPLFITYMMEQSIYMIGNKAQQITEKQQISIEDYSNIIGENKPNVIQV</sequence>
<dbReference type="Pfam" id="PF13814">
    <property type="entry name" value="Replic_Relax"/>
    <property type="match status" value="1"/>
</dbReference>
<organism evidence="1 2">
    <name type="scientific">Alkalibacillus haloalkaliphilus</name>
    <dbReference type="NCBI Taxonomy" id="94136"/>
    <lineage>
        <taxon>Bacteria</taxon>
        <taxon>Bacillati</taxon>
        <taxon>Bacillota</taxon>
        <taxon>Bacilli</taxon>
        <taxon>Bacillales</taxon>
        <taxon>Bacillaceae</taxon>
        <taxon>Alkalibacillus</taxon>
    </lineage>
</organism>
<name>A0A511W7Q2_9BACI</name>
<evidence type="ECO:0000313" key="2">
    <source>
        <dbReference type="Proteomes" id="UP000321440"/>
    </source>
</evidence>